<dbReference type="OrthoDB" id="65569at2759"/>
<dbReference type="Gene3D" id="3.20.20.80">
    <property type="entry name" value="Glycosidases"/>
    <property type="match status" value="1"/>
</dbReference>
<dbReference type="EMBL" id="SWFS01000147">
    <property type="protein sequence ID" value="KAA8915732.1"/>
    <property type="molecule type" value="Genomic_DNA"/>
</dbReference>
<evidence type="ECO:0000313" key="3">
    <source>
        <dbReference type="Proteomes" id="UP000761534"/>
    </source>
</evidence>
<name>A0A642V8Y6_9ASCO</name>
<comment type="caution">
    <text evidence="2">The sequence shown here is derived from an EMBL/GenBank/DDBJ whole genome shotgun (WGS) entry which is preliminary data.</text>
</comment>
<dbReference type="VEuPathDB" id="FungiDB:TRICI_002114"/>
<accession>A0A642V8Y6</accession>
<keyword evidence="3" id="KW-1185">Reference proteome</keyword>
<evidence type="ECO:0008006" key="4">
    <source>
        <dbReference type="Google" id="ProtNLM"/>
    </source>
</evidence>
<gene>
    <name evidence="2" type="ORF">TRICI_002114</name>
</gene>
<dbReference type="InterPro" id="IPR001360">
    <property type="entry name" value="Glyco_hydro_1"/>
</dbReference>
<reference evidence="2" key="1">
    <citation type="journal article" date="2019" name="G3 (Bethesda)">
        <title>Genome Assemblies of Two Rare Opportunistic Yeast Pathogens: Diutina rugosa (syn. Candida rugosa) and Trichomonascus ciferrii (syn. Candida ciferrii).</title>
        <authorList>
            <person name="Mixao V."/>
            <person name="Saus E."/>
            <person name="Hansen A.P."/>
            <person name="Lass-Florl C."/>
            <person name="Gabaldon T."/>
        </authorList>
    </citation>
    <scope>NUCLEOTIDE SEQUENCE</scope>
    <source>
        <strain evidence="2">CBS 4856</strain>
    </source>
</reference>
<dbReference type="InterPro" id="IPR017853">
    <property type="entry name" value="GH"/>
</dbReference>
<dbReference type="Proteomes" id="UP000761534">
    <property type="component" value="Unassembled WGS sequence"/>
</dbReference>
<dbReference type="SUPFAM" id="SSF51445">
    <property type="entry name" value="(Trans)glycosidases"/>
    <property type="match status" value="1"/>
</dbReference>
<comment type="similarity">
    <text evidence="1">Belongs to the glycosyl hydrolase 1 family.</text>
</comment>
<proteinExistence type="inferred from homology"/>
<protein>
    <recommendedName>
        <fullName evidence="4">Beta-glucosidase</fullName>
    </recommendedName>
</protein>
<organism evidence="2 3">
    <name type="scientific">Trichomonascus ciferrii</name>
    <dbReference type="NCBI Taxonomy" id="44093"/>
    <lineage>
        <taxon>Eukaryota</taxon>
        <taxon>Fungi</taxon>
        <taxon>Dikarya</taxon>
        <taxon>Ascomycota</taxon>
        <taxon>Saccharomycotina</taxon>
        <taxon>Dipodascomycetes</taxon>
        <taxon>Dipodascales</taxon>
        <taxon>Trichomonascaceae</taxon>
        <taxon>Trichomonascus</taxon>
        <taxon>Trichomonascus ciferrii complex</taxon>
    </lineage>
</organism>
<dbReference type="Pfam" id="PF00232">
    <property type="entry name" value="Glyco_hydro_1"/>
    <property type="match status" value="1"/>
</dbReference>
<dbReference type="GO" id="GO:0008422">
    <property type="term" value="F:beta-glucosidase activity"/>
    <property type="evidence" value="ECO:0007669"/>
    <property type="project" value="TreeGrafter"/>
</dbReference>
<dbReference type="PRINTS" id="PR00131">
    <property type="entry name" value="GLHYDRLASE1"/>
</dbReference>
<evidence type="ECO:0000256" key="1">
    <source>
        <dbReference type="RuleBase" id="RU003690"/>
    </source>
</evidence>
<dbReference type="AlphaFoldDB" id="A0A642V8Y6"/>
<dbReference type="PANTHER" id="PTHR10353:SF53">
    <property type="entry name" value="BETA-1,4-GLUCOSIDASE (EUROFUNG)"/>
    <property type="match status" value="1"/>
</dbReference>
<dbReference type="GO" id="GO:0005975">
    <property type="term" value="P:carbohydrate metabolic process"/>
    <property type="evidence" value="ECO:0007669"/>
    <property type="project" value="InterPro"/>
</dbReference>
<sequence length="590" mass="66879">MSSTLKKLIGALLGTKLRNETASGPGQASTYITDVTATVPMTTVTATIPVDESEYTSYMLSSLWEGMDIATAKVTTTAIPTPLSKAELIEPSNMPEFHSELKLPEDFIWGWAATAPQSEGAVDADNRGPSIWDTACHAVDGFLEGNETLDIANNHYYLFKQDILGLEALGIPYYSLTISWSRVFPFGNGSVNQEGLQHYIDVIDYMVAHNVTPIVTLYHWDLPQALQNWYGGFLDERIIEDFAEYARVVFKALAPNVKIWITMNEPQIFCNDYMTWPEHVPDEIFPIFNLTSPYERLYRCGHNALLAHATAVNIFRTEIEPEFGEGMISFANSWDFTPPLTGSKNDRLASLRQLDFTAGWFGHPIYLGDYPKTMKETLGDLLPELSDEQIALVNQSADFYAWDSYTGYPVRAIPYDEEEGGFDECISNMSHSSWPTCVEEVMTVPGGWLVGSSSDPGTSNWLHNTPDLFRQGVVWSWKQFKPKAYFIPEFGFSVWRESRMSVAHARYDSERVSYLSDYLHQMLKLVNVDKVNLVGAIGWTMLDNIEWREGSAVRFGFQYVEPESLKRRFKKSAFFFRNFFAHHINKSESD</sequence>
<dbReference type="PANTHER" id="PTHR10353">
    <property type="entry name" value="GLYCOSYL HYDROLASE"/>
    <property type="match status" value="1"/>
</dbReference>
<evidence type="ECO:0000313" key="2">
    <source>
        <dbReference type="EMBL" id="KAA8915732.1"/>
    </source>
</evidence>